<evidence type="ECO:0000313" key="2">
    <source>
        <dbReference type="EMBL" id="SDF36325.1"/>
    </source>
</evidence>
<dbReference type="InterPro" id="IPR029069">
    <property type="entry name" value="HotDog_dom_sf"/>
</dbReference>
<feature type="domain" description="MaoC-like" evidence="1">
    <location>
        <begin position="12"/>
        <end position="112"/>
    </location>
</feature>
<organism evidence="2 3">
    <name type="scientific">Sulfitobacter delicatus</name>
    <dbReference type="NCBI Taxonomy" id="218672"/>
    <lineage>
        <taxon>Bacteria</taxon>
        <taxon>Pseudomonadati</taxon>
        <taxon>Pseudomonadota</taxon>
        <taxon>Alphaproteobacteria</taxon>
        <taxon>Rhodobacterales</taxon>
        <taxon>Roseobacteraceae</taxon>
        <taxon>Sulfitobacter</taxon>
    </lineage>
</organism>
<evidence type="ECO:0000313" key="3">
    <source>
        <dbReference type="Proteomes" id="UP000199399"/>
    </source>
</evidence>
<dbReference type="OrthoDB" id="9797938at2"/>
<proteinExistence type="predicted"/>
<dbReference type="Proteomes" id="UP000199399">
    <property type="component" value="Unassembled WGS sequence"/>
</dbReference>
<accession>A0A1G7KGP9</accession>
<dbReference type="AlphaFoldDB" id="A0A1G7KGP9"/>
<evidence type="ECO:0000259" key="1">
    <source>
        <dbReference type="Pfam" id="PF01575"/>
    </source>
</evidence>
<dbReference type="Pfam" id="PF01575">
    <property type="entry name" value="MaoC_dehydratas"/>
    <property type="match status" value="1"/>
</dbReference>
<keyword evidence="3" id="KW-1185">Reference proteome</keyword>
<sequence>MNNLRYFEDFAVGDTFETVTQTISHEEAVSFAKAYDPQDFHTDDIKALEHPVFKGLSLSGLLTMSITHRLIVTQGLNMAWGLVGKGIDQLRWFHPVRPGDTLRVRGRILDVAANPSKGVGTQEVLIETINQLGQVVLSFAVTIVVPSRSRALSGRTAA</sequence>
<name>A0A1G7KGP9_9RHOB</name>
<dbReference type="STRING" id="218672.SAMN04489759_10218"/>
<dbReference type="PANTHER" id="PTHR43664:SF1">
    <property type="entry name" value="BETA-METHYLMALYL-COA DEHYDRATASE"/>
    <property type="match status" value="1"/>
</dbReference>
<reference evidence="3" key="1">
    <citation type="submission" date="2016-10" db="EMBL/GenBank/DDBJ databases">
        <authorList>
            <person name="Varghese N."/>
            <person name="Submissions S."/>
        </authorList>
    </citation>
    <scope>NUCLEOTIDE SEQUENCE [LARGE SCALE GENOMIC DNA]</scope>
    <source>
        <strain evidence="3">DSM 16477</strain>
    </source>
</reference>
<dbReference type="EMBL" id="FNBP01000002">
    <property type="protein sequence ID" value="SDF36325.1"/>
    <property type="molecule type" value="Genomic_DNA"/>
</dbReference>
<dbReference type="SUPFAM" id="SSF54637">
    <property type="entry name" value="Thioesterase/thiol ester dehydrase-isomerase"/>
    <property type="match status" value="1"/>
</dbReference>
<dbReference type="Gene3D" id="3.10.129.10">
    <property type="entry name" value="Hotdog Thioesterase"/>
    <property type="match status" value="1"/>
</dbReference>
<dbReference type="InterPro" id="IPR002539">
    <property type="entry name" value="MaoC-like_dom"/>
</dbReference>
<dbReference type="InterPro" id="IPR052342">
    <property type="entry name" value="MCH/BMMD"/>
</dbReference>
<dbReference type="PANTHER" id="PTHR43664">
    <property type="entry name" value="MONOAMINE OXIDASE-RELATED"/>
    <property type="match status" value="1"/>
</dbReference>
<gene>
    <name evidence="2" type="ORF">SAMN04489759_10218</name>
</gene>
<protein>
    <submittedName>
        <fullName evidence="2">Acyl dehydratase</fullName>
    </submittedName>
</protein>
<dbReference type="RefSeq" id="WP_093739211.1">
    <property type="nucleotide sequence ID" value="NZ_FNBP01000002.1"/>
</dbReference>